<keyword evidence="3" id="KW-1185">Reference proteome</keyword>
<comment type="caution">
    <text evidence="2">The sequence shown here is derived from an EMBL/GenBank/DDBJ whole genome shotgun (WGS) entry which is preliminary data.</text>
</comment>
<gene>
    <name evidence="2" type="ORF">V6N11_056731</name>
</gene>
<reference evidence="2 3" key="1">
    <citation type="journal article" date="2024" name="G3 (Bethesda)">
        <title>Genome assembly of Hibiscus sabdariffa L. provides insights into metabolisms of medicinal natural products.</title>
        <authorList>
            <person name="Kim T."/>
        </authorList>
    </citation>
    <scope>NUCLEOTIDE SEQUENCE [LARGE SCALE GENOMIC DNA]</scope>
    <source>
        <strain evidence="2">TK-2024</strain>
        <tissue evidence="2">Old leaves</tissue>
    </source>
</reference>
<proteinExistence type="predicted"/>
<evidence type="ECO:0000313" key="3">
    <source>
        <dbReference type="Proteomes" id="UP001396334"/>
    </source>
</evidence>
<dbReference type="PANTHER" id="PTHR35121">
    <property type="entry name" value="HOMEODOMAIN PROTEIN 8, PUTATIVE-RELATED"/>
    <property type="match status" value="1"/>
</dbReference>
<evidence type="ECO:0000313" key="2">
    <source>
        <dbReference type="EMBL" id="KAK9032468.1"/>
    </source>
</evidence>
<dbReference type="Proteomes" id="UP001396334">
    <property type="component" value="Unassembled WGS sequence"/>
</dbReference>
<feature type="compositionally biased region" description="Low complexity" evidence="1">
    <location>
        <begin position="74"/>
        <end position="86"/>
    </location>
</feature>
<dbReference type="EMBL" id="JBBPBN010000009">
    <property type="protein sequence ID" value="KAK9032468.1"/>
    <property type="molecule type" value="Genomic_DNA"/>
</dbReference>
<evidence type="ECO:0000256" key="1">
    <source>
        <dbReference type="SAM" id="MobiDB-lite"/>
    </source>
</evidence>
<dbReference type="PANTHER" id="PTHR35121:SF2">
    <property type="entry name" value="SWIM-TYPE DOMAIN-CONTAINING PROTEIN"/>
    <property type="match status" value="1"/>
</dbReference>
<name>A0ABR2T5N0_9ROSI</name>
<sequence>MATGAAEGIILSLYEGCLSGCNNTIERRPYHRNCQCALHDKSHGNCPRAFAKSKSISYPLRRAWSEGCLAVSAASSPCSSPCSSPARSGRVHGAAGTHHMESYKEEEEDNDNNNNDNQLESTSKV</sequence>
<organism evidence="2 3">
    <name type="scientific">Hibiscus sabdariffa</name>
    <name type="common">roselle</name>
    <dbReference type="NCBI Taxonomy" id="183260"/>
    <lineage>
        <taxon>Eukaryota</taxon>
        <taxon>Viridiplantae</taxon>
        <taxon>Streptophyta</taxon>
        <taxon>Embryophyta</taxon>
        <taxon>Tracheophyta</taxon>
        <taxon>Spermatophyta</taxon>
        <taxon>Magnoliopsida</taxon>
        <taxon>eudicotyledons</taxon>
        <taxon>Gunneridae</taxon>
        <taxon>Pentapetalae</taxon>
        <taxon>rosids</taxon>
        <taxon>malvids</taxon>
        <taxon>Malvales</taxon>
        <taxon>Malvaceae</taxon>
        <taxon>Malvoideae</taxon>
        <taxon>Hibiscus</taxon>
    </lineage>
</organism>
<accession>A0ABR2T5N0</accession>
<protein>
    <submittedName>
        <fullName evidence="2">Uncharacterized protein</fullName>
    </submittedName>
</protein>
<feature type="region of interest" description="Disordered" evidence="1">
    <location>
        <begin position="74"/>
        <end position="125"/>
    </location>
</feature>